<dbReference type="Proteomes" id="UP001055115">
    <property type="component" value="Unassembled WGS sequence"/>
</dbReference>
<dbReference type="GeneID" id="73324441"/>
<dbReference type="AlphaFoldDB" id="A0AA37LBX1"/>
<reference evidence="2 3" key="1">
    <citation type="submission" date="2022-03" db="EMBL/GenBank/DDBJ databases">
        <title>Genome data of Colletotrichum spp.</title>
        <authorList>
            <person name="Utami Y.D."/>
            <person name="Hiruma K."/>
        </authorList>
    </citation>
    <scope>NUCLEOTIDE SEQUENCE [LARGE SCALE GENOMIC DNA]</scope>
    <source>
        <strain evidence="2 3">MAFF 239500</strain>
    </source>
</reference>
<accession>A0AA37LBX1</accession>
<sequence>MWKWKSKPREAGEDPAPASGSTPASGPATLSTSALAPPPAYGATSNASPPDPQALSAALGALDLDPTPPGTDPRDDPNEDTCLAHLCLLAAFNRLKNETGYRDGLWDIWDRRAQASNASPAAGGSSSNGKAAGAGRGDASLNTEVLVKLREKRWAVYVGRAADRYAAWWRSFVPDMLLERDMVEPSEERRDRYEGFPSEEPMAWNADMLPPLGRTPFAHR</sequence>
<feature type="compositionally biased region" description="Low complexity" evidence="1">
    <location>
        <begin position="117"/>
        <end position="133"/>
    </location>
</feature>
<protein>
    <submittedName>
        <fullName evidence="2">Uncharacterized protein</fullName>
    </submittedName>
</protein>
<evidence type="ECO:0000256" key="1">
    <source>
        <dbReference type="SAM" id="MobiDB-lite"/>
    </source>
</evidence>
<gene>
    <name evidence="2" type="ORF">ColSpa_03639</name>
</gene>
<dbReference type="RefSeq" id="XP_049125808.1">
    <property type="nucleotide sequence ID" value="XM_049269851.1"/>
</dbReference>
<name>A0AA37LBX1_9PEZI</name>
<feature type="region of interest" description="Disordered" evidence="1">
    <location>
        <begin position="117"/>
        <end position="137"/>
    </location>
</feature>
<dbReference type="EMBL" id="BQXU01000007">
    <property type="protein sequence ID" value="GKT43458.1"/>
    <property type="molecule type" value="Genomic_DNA"/>
</dbReference>
<evidence type="ECO:0000313" key="3">
    <source>
        <dbReference type="Proteomes" id="UP001055115"/>
    </source>
</evidence>
<feature type="compositionally biased region" description="Polar residues" evidence="1">
    <location>
        <begin position="19"/>
        <end position="34"/>
    </location>
</feature>
<comment type="caution">
    <text evidence="2">The sequence shown here is derived from an EMBL/GenBank/DDBJ whole genome shotgun (WGS) entry which is preliminary data.</text>
</comment>
<proteinExistence type="predicted"/>
<keyword evidence="3" id="KW-1185">Reference proteome</keyword>
<organism evidence="2 3">
    <name type="scientific">Colletotrichum spaethianum</name>
    <dbReference type="NCBI Taxonomy" id="700344"/>
    <lineage>
        <taxon>Eukaryota</taxon>
        <taxon>Fungi</taxon>
        <taxon>Dikarya</taxon>
        <taxon>Ascomycota</taxon>
        <taxon>Pezizomycotina</taxon>
        <taxon>Sordariomycetes</taxon>
        <taxon>Hypocreomycetidae</taxon>
        <taxon>Glomerellales</taxon>
        <taxon>Glomerellaceae</taxon>
        <taxon>Colletotrichum</taxon>
        <taxon>Colletotrichum spaethianum species complex</taxon>
    </lineage>
</organism>
<feature type="compositionally biased region" description="Low complexity" evidence="1">
    <location>
        <begin position="54"/>
        <end position="65"/>
    </location>
</feature>
<evidence type="ECO:0000313" key="2">
    <source>
        <dbReference type="EMBL" id="GKT43458.1"/>
    </source>
</evidence>
<feature type="region of interest" description="Disordered" evidence="1">
    <location>
        <begin position="1"/>
        <end position="78"/>
    </location>
</feature>